<dbReference type="SUPFAM" id="SSF56436">
    <property type="entry name" value="C-type lectin-like"/>
    <property type="match status" value="3"/>
</dbReference>
<dbReference type="EMBL" id="JBIYXZ010002073">
    <property type="protein sequence ID" value="KAL3060381.1"/>
    <property type="molecule type" value="Genomic_DNA"/>
</dbReference>
<feature type="region of interest" description="Disordered" evidence="2">
    <location>
        <begin position="301"/>
        <end position="332"/>
    </location>
</feature>
<keyword evidence="5" id="KW-1185">Reference proteome</keyword>
<name>A0ABD2H269_PAGBO</name>
<proteinExistence type="predicted"/>
<dbReference type="CDD" id="cd00037">
    <property type="entry name" value="CLECT"/>
    <property type="match status" value="3"/>
</dbReference>
<dbReference type="SMART" id="SM00034">
    <property type="entry name" value="CLECT"/>
    <property type="match status" value="3"/>
</dbReference>
<dbReference type="Gene3D" id="3.10.100.10">
    <property type="entry name" value="Mannose-Binding Protein A, subunit A"/>
    <property type="match status" value="3"/>
</dbReference>
<evidence type="ECO:0000313" key="4">
    <source>
        <dbReference type="EMBL" id="KAL3060381.1"/>
    </source>
</evidence>
<evidence type="ECO:0000259" key="3">
    <source>
        <dbReference type="PROSITE" id="PS50041"/>
    </source>
</evidence>
<dbReference type="AlphaFoldDB" id="A0ABD2H269"/>
<gene>
    <name evidence="4" type="ORF">OYC64_014859</name>
</gene>
<dbReference type="Pfam" id="PF00059">
    <property type="entry name" value="Lectin_C"/>
    <property type="match status" value="3"/>
</dbReference>
<comment type="caution">
    <text evidence="4">The sequence shown here is derived from an EMBL/GenBank/DDBJ whole genome shotgun (WGS) entry which is preliminary data.</text>
</comment>
<dbReference type="InterPro" id="IPR001304">
    <property type="entry name" value="C-type_lectin-like"/>
</dbReference>
<feature type="domain" description="C-type lectin" evidence="3">
    <location>
        <begin position="30"/>
        <end position="143"/>
    </location>
</feature>
<dbReference type="PROSITE" id="PS00615">
    <property type="entry name" value="C_TYPE_LECTIN_1"/>
    <property type="match status" value="1"/>
</dbReference>
<feature type="domain" description="C-type lectin" evidence="3">
    <location>
        <begin position="154"/>
        <end position="254"/>
    </location>
</feature>
<evidence type="ECO:0000256" key="2">
    <source>
        <dbReference type="SAM" id="MobiDB-lite"/>
    </source>
</evidence>
<dbReference type="PROSITE" id="PS50041">
    <property type="entry name" value="C_TYPE_LECTIN_2"/>
    <property type="match status" value="3"/>
</dbReference>
<accession>A0ABD2H269</accession>
<dbReference type="PANTHER" id="PTHR45784:SF3">
    <property type="entry name" value="C-TYPE LECTIN DOMAIN FAMILY 4 MEMBER K-LIKE-RELATED"/>
    <property type="match status" value="1"/>
</dbReference>
<reference evidence="4 5" key="2">
    <citation type="journal article" date="2024" name="G3 (Bethesda)">
        <title>The genome of the cryopelagic Antarctic bald notothen, Trematomus borchgrevinki.</title>
        <authorList>
            <person name="Rayamajhi N."/>
            <person name="Rivera-Colon A.G."/>
            <person name="Minhas B.F."/>
            <person name="Cheng C.C."/>
            <person name="Catchen J.M."/>
        </authorList>
    </citation>
    <scope>NUCLEOTIDE SEQUENCE [LARGE SCALE GENOMIC DNA]</scope>
    <source>
        <strain evidence="4">AGRC-2024</strain>
    </source>
</reference>
<protein>
    <recommendedName>
        <fullName evidence="3">C-type lectin domain-containing protein</fullName>
    </recommendedName>
</protein>
<dbReference type="InterPro" id="IPR016186">
    <property type="entry name" value="C-type_lectin-like/link_sf"/>
</dbReference>
<dbReference type="InterPro" id="IPR018378">
    <property type="entry name" value="C-type_lectin_CS"/>
</dbReference>
<feature type="compositionally biased region" description="Low complexity" evidence="2">
    <location>
        <begin position="307"/>
        <end position="321"/>
    </location>
</feature>
<sequence>MILTEDRLSTMKGTQTLYLLFISGLCLSALGSSDFHIINIVKKNYAEAKNYCRQMYTDLASVHNSIEMNHLINLVPSIDRAWIGLETGKVWMWHWSLPDENLDFFRWKDGPPQIKNKDACAFMDKNGEWIVSDCGTKRSFVCHGNEVASGLIVTETKSWRDAQNHCRDLSSDLISIHSAEENEAVHDLSKSENVWIGLFKDSWKWSDGSMSSFRYWLPAQPNYLKGQNCTAVIFKNQGKWNDLKCAGKRHFVCQGARKSIPTTTHQSTEGTTEDLTTLYSSTSQEVLITFHFNVVSNTSHTSKVTTEEATTANRPTTPNTTDRVSSTSSTELNNAATEMSTVTATQQIPTTTTLITRGGISTITTLKPTSADTTSPSLTLKPTKTTTTTALITSGGISTLPTLKATSADTTSPSLTLKPTATSHSLLTGNLILVRKNMTWIEAMGYCRDHHIDLIHITTKDIQGKVADMAKKATSPHVWLGLRFTCKFNFWFWTNSTTSCYQNWAPGQGPTGRHDCGVTGAIDTTGRQQWVGLPETEQLNFICSTCTE</sequence>
<dbReference type="Proteomes" id="UP001619887">
    <property type="component" value="Unassembled WGS sequence"/>
</dbReference>
<organism evidence="4 5">
    <name type="scientific">Pagothenia borchgrevinki</name>
    <name type="common">Bald rockcod</name>
    <name type="synonym">Trematomus borchgrevinki</name>
    <dbReference type="NCBI Taxonomy" id="8213"/>
    <lineage>
        <taxon>Eukaryota</taxon>
        <taxon>Metazoa</taxon>
        <taxon>Chordata</taxon>
        <taxon>Craniata</taxon>
        <taxon>Vertebrata</taxon>
        <taxon>Euteleostomi</taxon>
        <taxon>Actinopterygii</taxon>
        <taxon>Neopterygii</taxon>
        <taxon>Teleostei</taxon>
        <taxon>Neoteleostei</taxon>
        <taxon>Acanthomorphata</taxon>
        <taxon>Eupercaria</taxon>
        <taxon>Perciformes</taxon>
        <taxon>Notothenioidei</taxon>
        <taxon>Nototheniidae</taxon>
        <taxon>Pagothenia</taxon>
    </lineage>
</organism>
<evidence type="ECO:0000313" key="5">
    <source>
        <dbReference type="Proteomes" id="UP001619887"/>
    </source>
</evidence>
<reference evidence="4 5" key="1">
    <citation type="journal article" date="2022" name="G3 (Bethesda)">
        <title>Evaluating Illumina-, Nanopore-, and PacBio-based genome assembly strategies with the bald notothen, Trematomus borchgrevinki.</title>
        <authorList>
            <person name="Rayamajhi N."/>
            <person name="Cheng C.C."/>
            <person name="Catchen J.M."/>
        </authorList>
    </citation>
    <scope>NUCLEOTIDE SEQUENCE [LARGE SCALE GENOMIC DNA]</scope>
    <source>
        <strain evidence="4">AGRC-2024</strain>
    </source>
</reference>
<keyword evidence="1" id="KW-1015">Disulfide bond</keyword>
<dbReference type="PANTHER" id="PTHR45784">
    <property type="entry name" value="C-TYPE LECTIN DOMAIN FAMILY 20 MEMBER A-RELATED"/>
    <property type="match status" value="1"/>
</dbReference>
<dbReference type="InterPro" id="IPR016187">
    <property type="entry name" value="CTDL_fold"/>
</dbReference>
<feature type="compositionally biased region" description="Polar residues" evidence="2">
    <location>
        <begin position="322"/>
        <end position="332"/>
    </location>
</feature>
<evidence type="ECO:0000256" key="1">
    <source>
        <dbReference type="ARBA" id="ARBA00023157"/>
    </source>
</evidence>
<feature type="domain" description="C-type lectin" evidence="3">
    <location>
        <begin position="438"/>
        <end position="544"/>
    </location>
</feature>